<dbReference type="AlphaFoldDB" id="A0A0F0H9W7"/>
<dbReference type="PANTHER" id="PTHR46832">
    <property type="entry name" value="5'-METHYLTHIOADENOSINE/S-ADENOSYLHOMOCYSTEINE NUCLEOSIDASE"/>
    <property type="match status" value="1"/>
</dbReference>
<comment type="caution">
    <text evidence="2">The sequence shown here is derived from an EMBL/GenBank/DDBJ whole genome shotgun (WGS) entry which is preliminary data.</text>
</comment>
<evidence type="ECO:0000313" key="2">
    <source>
        <dbReference type="EMBL" id="KJK51651.1"/>
    </source>
</evidence>
<evidence type="ECO:0000313" key="3">
    <source>
        <dbReference type="Proteomes" id="UP000033393"/>
    </source>
</evidence>
<protein>
    <recommendedName>
        <fullName evidence="1">Nucleoside phosphorylase domain-containing protein</fullName>
    </recommendedName>
</protein>
<dbReference type="Pfam" id="PF01048">
    <property type="entry name" value="PNP_UDP_1"/>
    <property type="match status" value="1"/>
</dbReference>
<dbReference type="SUPFAM" id="SSF53167">
    <property type="entry name" value="Purine and uridine phosphorylases"/>
    <property type="match status" value="1"/>
</dbReference>
<dbReference type="GO" id="GO:0008930">
    <property type="term" value="F:methylthioadenosine nucleosidase activity"/>
    <property type="evidence" value="ECO:0007669"/>
    <property type="project" value="TreeGrafter"/>
</dbReference>
<gene>
    <name evidence="2" type="ORF">UK23_05840</name>
</gene>
<dbReference type="GO" id="GO:0019284">
    <property type="term" value="P:L-methionine salvage from S-adenosylmethionine"/>
    <property type="evidence" value="ECO:0007669"/>
    <property type="project" value="TreeGrafter"/>
</dbReference>
<dbReference type="GO" id="GO:0005829">
    <property type="term" value="C:cytosol"/>
    <property type="evidence" value="ECO:0007669"/>
    <property type="project" value="TreeGrafter"/>
</dbReference>
<accession>A0A0F0H9W7</accession>
<organism evidence="2 3">
    <name type="scientific">Lentzea aerocolonigenes</name>
    <name type="common">Lechevalieria aerocolonigenes</name>
    <name type="synonym">Saccharothrix aerocolonigenes</name>
    <dbReference type="NCBI Taxonomy" id="68170"/>
    <lineage>
        <taxon>Bacteria</taxon>
        <taxon>Bacillati</taxon>
        <taxon>Actinomycetota</taxon>
        <taxon>Actinomycetes</taxon>
        <taxon>Pseudonocardiales</taxon>
        <taxon>Pseudonocardiaceae</taxon>
        <taxon>Lentzea</taxon>
    </lineage>
</organism>
<evidence type="ECO:0000259" key="1">
    <source>
        <dbReference type="Pfam" id="PF01048"/>
    </source>
</evidence>
<dbReference type="GO" id="GO:0009116">
    <property type="term" value="P:nucleoside metabolic process"/>
    <property type="evidence" value="ECO:0007669"/>
    <property type="project" value="InterPro"/>
</dbReference>
<dbReference type="PANTHER" id="PTHR46832:SF1">
    <property type="entry name" value="5'-METHYLTHIOADENOSINE_S-ADENOSYLHOMOCYSTEINE NUCLEOSIDASE"/>
    <property type="match status" value="1"/>
</dbReference>
<sequence>MIVMLTALEVEYAAVRAHLSGITTHHHASGTLFEIGHAGGCEVALALTGMGNTGAATLTERAITEFEPDVVMFVGVAGGLATWLELGDVVVATRVYGYHGGRETAEEFRARPRAWELQHHVEQLARHVARSFSGPRVEFQPIAAGEVVLNSTSAPLARQINRHYDDAVAVEMESAGVANAAHLNMATPTVTVRGISDLVDGKDASDRQGWQPIAAANAAKFAVALAGALSTPRTESRRSKGKAQPVGDTVFNNYGSVGNQVGTNNGTINVSQNQARERLNDLTTVVVRAHQADQLDQDLFTAAMVALDEARNTTGPLDLRRIKALLGGIPAVRPVLDSIVDSL</sequence>
<proteinExistence type="predicted"/>
<dbReference type="PATRIC" id="fig|68170.10.peg.6733"/>
<keyword evidence="3" id="KW-1185">Reference proteome</keyword>
<feature type="domain" description="Nucleoside phosphorylase" evidence="1">
    <location>
        <begin position="2"/>
        <end position="225"/>
    </location>
</feature>
<name>A0A0F0H9W7_LENAE</name>
<dbReference type="InterPro" id="IPR000845">
    <property type="entry name" value="Nucleoside_phosphorylase_d"/>
</dbReference>
<reference evidence="2 3" key="1">
    <citation type="submission" date="2015-02" db="EMBL/GenBank/DDBJ databases">
        <authorList>
            <person name="Ju K.-S."/>
            <person name="Doroghazi J.R."/>
            <person name="Metcalf W."/>
        </authorList>
    </citation>
    <scope>NUCLEOTIDE SEQUENCE [LARGE SCALE GENOMIC DNA]</scope>
    <source>
        <strain evidence="2 3">NRRL B-16140</strain>
    </source>
</reference>
<dbReference type="Gene3D" id="3.40.50.1580">
    <property type="entry name" value="Nucleoside phosphorylase domain"/>
    <property type="match status" value="1"/>
</dbReference>
<dbReference type="RefSeq" id="WP_045310334.1">
    <property type="nucleotide sequence ID" value="NZ_JYJG01000029.1"/>
</dbReference>
<dbReference type="OrthoDB" id="44283at2"/>
<dbReference type="EMBL" id="JYJG01000029">
    <property type="protein sequence ID" value="KJK51651.1"/>
    <property type="molecule type" value="Genomic_DNA"/>
</dbReference>
<dbReference type="Proteomes" id="UP000033393">
    <property type="component" value="Unassembled WGS sequence"/>
</dbReference>
<dbReference type="InterPro" id="IPR035994">
    <property type="entry name" value="Nucleoside_phosphorylase_sf"/>
</dbReference>
<dbReference type="GO" id="GO:0008782">
    <property type="term" value="F:adenosylhomocysteine nucleosidase activity"/>
    <property type="evidence" value="ECO:0007669"/>
    <property type="project" value="TreeGrafter"/>
</dbReference>
<dbReference type="CDD" id="cd09008">
    <property type="entry name" value="MTAN"/>
    <property type="match status" value="1"/>
</dbReference>